<feature type="domain" description="At1g61320/AtMIF1 LRR" evidence="1">
    <location>
        <begin position="1"/>
        <end position="71"/>
    </location>
</feature>
<dbReference type="EMBL" id="JACEFO010002685">
    <property type="protein sequence ID" value="KAF8651311.1"/>
    <property type="molecule type" value="Genomic_DNA"/>
</dbReference>
<accession>A0A835AB67</accession>
<dbReference type="OrthoDB" id="647634at2759"/>
<keyword evidence="3" id="KW-1185">Reference proteome</keyword>
<dbReference type="AlphaFoldDB" id="A0A835AB67"/>
<sequence length="78" mass="8894">MAELTCYIVENATALRNDANDFVRCSGWKNGKCIPKSKQMIEEAHKALKAIELYILERIPSTVKLYVRRPCVRCHVVG</sequence>
<gene>
    <name evidence="2" type="ORF">HU200_063566</name>
</gene>
<name>A0A835AB67_9POAL</name>
<dbReference type="InterPro" id="IPR055357">
    <property type="entry name" value="LRR_At1g61320_AtMIF1"/>
</dbReference>
<evidence type="ECO:0000259" key="1">
    <source>
        <dbReference type="Pfam" id="PF23622"/>
    </source>
</evidence>
<protein>
    <recommendedName>
        <fullName evidence="1">At1g61320/AtMIF1 LRR domain-containing protein</fullName>
    </recommendedName>
</protein>
<dbReference type="Pfam" id="PF23622">
    <property type="entry name" value="LRR_At1g61320_AtMIF1"/>
    <property type="match status" value="1"/>
</dbReference>
<organism evidence="2 3">
    <name type="scientific">Digitaria exilis</name>
    <dbReference type="NCBI Taxonomy" id="1010633"/>
    <lineage>
        <taxon>Eukaryota</taxon>
        <taxon>Viridiplantae</taxon>
        <taxon>Streptophyta</taxon>
        <taxon>Embryophyta</taxon>
        <taxon>Tracheophyta</taxon>
        <taxon>Spermatophyta</taxon>
        <taxon>Magnoliopsida</taxon>
        <taxon>Liliopsida</taxon>
        <taxon>Poales</taxon>
        <taxon>Poaceae</taxon>
        <taxon>PACMAD clade</taxon>
        <taxon>Panicoideae</taxon>
        <taxon>Panicodae</taxon>
        <taxon>Paniceae</taxon>
        <taxon>Anthephorinae</taxon>
        <taxon>Digitaria</taxon>
    </lineage>
</organism>
<reference evidence="2" key="1">
    <citation type="submission" date="2020-07" db="EMBL/GenBank/DDBJ databases">
        <title>Genome sequence and genetic diversity analysis of an under-domesticated orphan crop, white fonio (Digitaria exilis).</title>
        <authorList>
            <person name="Bennetzen J.L."/>
            <person name="Chen S."/>
            <person name="Ma X."/>
            <person name="Wang X."/>
            <person name="Yssel A.E.J."/>
            <person name="Chaluvadi S.R."/>
            <person name="Johnson M."/>
            <person name="Gangashetty P."/>
            <person name="Hamidou F."/>
            <person name="Sanogo M.D."/>
            <person name="Zwaenepoel A."/>
            <person name="Wallace J."/>
            <person name="Van De Peer Y."/>
            <person name="Van Deynze A."/>
        </authorList>
    </citation>
    <scope>NUCLEOTIDE SEQUENCE</scope>
    <source>
        <tissue evidence="2">Leaves</tissue>
    </source>
</reference>
<proteinExistence type="predicted"/>
<evidence type="ECO:0000313" key="2">
    <source>
        <dbReference type="EMBL" id="KAF8651311.1"/>
    </source>
</evidence>
<dbReference type="Proteomes" id="UP000636709">
    <property type="component" value="Unassembled WGS sequence"/>
</dbReference>
<evidence type="ECO:0000313" key="3">
    <source>
        <dbReference type="Proteomes" id="UP000636709"/>
    </source>
</evidence>
<comment type="caution">
    <text evidence="2">The sequence shown here is derived from an EMBL/GenBank/DDBJ whole genome shotgun (WGS) entry which is preliminary data.</text>
</comment>